<accession>A0A3S1C0Z2</accession>
<keyword evidence="2" id="KW-1185">Reference proteome</keyword>
<evidence type="ECO:0008006" key="3">
    <source>
        <dbReference type="Google" id="ProtNLM"/>
    </source>
</evidence>
<name>A0A3S1C0Z2_9BACL</name>
<dbReference type="OrthoDB" id="2088335at2"/>
<organism evidence="1 2">
    <name type="scientific">Paenibacillus anaericanus</name>
    <dbReference type="NCBI Taxonomy" id="170367"/>
    <lineage>
        <taxon>Bacteria</taxon>
        <taxon>Bacillati</taxon>
        <taxon>Bacillota</taxon>
        <taxon>Bacilli</taxon>
        <taxon>Bacillales</taxon>
        <taxon>Paenibacillaceae</taxon>
        <taxon>Paenibacillus</taxon>
    </lineage>
</organism>
<dbReference type="Proteomes" id="UP000279446">
    <property type="component" value="Unassembled WGS sequence"/>
</dbReference>
<evidence type="ECO:0000313" key="1">
    <source>
        <dbReference type="EMBL" id="RUT39626.1"/>
    </source>
</evidence>
<sequence length="338" mass="37877">MGDREYREWAKENYDDFAQKLEQTALVEPLGVCVVPDTQNPFEKSFDSFKEIVQDINNIAVELEDKKWDSTYDFFNYLTSGISGGIITAASDRSNKMLNSPYDFINWLAIGIPGGIAGIPDMVKGAFAPEEAFSKEHWLNSFNLAAMFTGGYKSLVKPGGGTLKNSLGSKVNDVIDGTGEGAWYAKKPLNPSDFAGTFDESFAGLGNMKKVELAFKEIENAFGKKYADEIKKLYESTNRGFTQTGDTLGMFKFNPKGEPILDLNKNFGNAKMMANTILHEVKHLRQSVKLGSKEFMALPVEQAEIYATSTNIWQGKRLGLSFEDLQWFQQYYDFFRGQ</sequence>
<comment type="caution">
    <text evidence="1">The sequence shown here is derived from an EMBL/GenBank/DDBJ whole genome shotgun (WGS) entry which is preliminary data.</text>
</comment>
<evidence type="ECO:0000313" key="2">
    <source>
        <dbReference type="Proteomes" id="UP000279446"/>
    </source>
</evidence>
<reference evidence="1 2" key="1">
    <citation type="submission" date="2018-12" db="EMBL/GenBank/DDBJ databases">
        <authorList>
            <person name="Sun L."/>
            <person name="Chen Z."/>
        </authorList>
    </citation>
    <scope>NUCLEOTIDE SEQUENCE [LARGE SCALE GENOMIC DNA]</scope>
    <source>
        <strain evidence="1 2">DSM 15890</strain>
    </source>
</reference>
<protein>
    <recommendedName>
        <fullName evidence="3">Tox-MPTase4 domain-containing protein</fullName>
    </recommendedName>
</protein>
<gene>
    <name evidence="1" type="ORF">EJP82_25620</name>
</gene>
<proteinExistence type="predicted"/>
<dbReference type="EMBL" id="RZNY01000041">
    <property type="protein sequence ID" value="RUT39626.1"/>
    <property type="molecule type" value="Genomic_DNA"/>
</dbReference>
<dbReference type="AlphaFoldDB" id="A0A3S1C0Z2"/>